<dbReference type="EMBL" id="JTDI01000001">
    <property type="protein sequence ID" value="KHK93094.1"/>
    <property type="molecule type" value="Genomic_DNA"/>
</dbReference>
<dbReference type="SUPFAM" id="SSF51197">
    <property type="entry name" value="Clavaminate synthase-like"/>
    <property type="match status" value="1"/>
</dbReference>
<dbReference type="AlphaFoldDB" id="A0A0B1ZUJ9"/>
<evidence type="ECO:0000256" key="6">
    <source>
        <dbReference type="ARBA" id="ARBA00023004"/>
    </source>
</evidence>
<dbReference type="Proteomes" id="UP000031057">
    <property type="component" value="Unassembled WGS sequence"/>
</dbReference>
<keyword evidence="9" id="KW-1185">Reference proteome</keyword>
<dbReference type="InterPro" id="IPR051178">
    <property type="entry name" value="TfdA_dioxygenase"/>
</dbReference>
<evidence type="ECO:0000313" key="9">
    <source>
        <dbReference type="Proteomes" id="UP000031057"/>
    </source>
</evidence>
<gene>
    <name evidence="8" type="ORF">LK12_01685</name>
</gene>
<proteinExistence type="inferred from homology"/>
<dbReference type="Pfam" id="PF02668">
    <property type="entry name" value="TauD"/>
    <property type="match status" value="1"/>
</dbReference>
<evidence type="ECO:0000259" key="7">
    <source>
        <dbReference type="Pfam" id="PF02668"/>
    </source>
</evidence>
<comment type="similarity">
    <text evidence="2">Belongs to the TfdA dioxygenase family.</text>
</comment>
<evidence type="ECO:0000313" key="8">
    <source>
        <dbReference type="EMBL" id="KHK93094.1"/>
    </source>
</evidence>
<keyword evidence="5" id="KW-0560">Oxidoreductase</keyword>
<comment type="caution">
    <text evidence="8">The sequence shown here is derived from an EMBL/GenBank/DDBJ whole genome shotgun (WGS) entry which is preliminary data.</text>
</comment>
<accession>A0A0B1ZUJ9</accession>
<name>A0A0B1ZUJ9_9SPHN</name>
<keyword evidence="3" id="KW-0479">Metal-binding</keyword>
<feature type="domain" description="TauD/TfdA-like" evidence="7">
    <location>
        <begin position="3"/>
        <end position="252"/>
    </location>
</feature>
<dbReference type="GO" id="GO:0016706">
    <property type="term" value="F:2-oxoglutarate-dependent dioxygenase activity"/>
    <property type="evidence" value="ECO:0007669"/>
    <property type="project" value="UniProtKB-ARBA"/>
</dbReference>
<comment type="cofactor">
    <cofactor evidence="1">
        <name>Fe(2+)</name>
        <dbReference type="ChEBI" id="CHEBI:29033"/>
    </cofactor>
</comment>
<reference evidence="8 9" key="1">
    <citation type="submission" date="2014-10" db="EMBL/GenBank/DDBJ databases">
        <title>Genome sequence of Novosphingobium malaysiense MUSC 273(T).</title>
        <authorList>
            <person name="Lee L.-H."/>
        </authorList>
    </citation>
    <scope>NUCLEOTIDE SEQUENCE [LARGE SCALE GENOMIC DNA]</scope>
    <source>
        <strain evidence="8 9">MUSC 273</strain>
    </source>
</reference>
<dbReference type="InterPro" id="IPR042098">
    <property type="entry name" value="TauD-like_sf"/>
</dbReference>
<evidence type="ECO:0000256" key="4">
    <source>
        <dbReference type="ARBA" id="ARBA00022964"/>
    </source>
</evidence>
<evidence type="ECO:0000256" key="2">
    <source>
        <dbReference type="ARBA" id="ARBA00005896"/>
    </source>
</evidence>
<dbReference type="PANTHER" id="PTHR43779">
    <property type="entry name" value="DIOXYGENASE RV0097-RELATED"/>
    <property type="match status" value="1"/>
</dbReference>
<keyword evidence="6" id="KW-0408">Iron</keyword>
<dbReference type="GO" id="GO:0046872">
    <property type="term" value="F:metal ion binding"/>
    <property type="evidence" value="ECO:0007669"/>
    <property type="project" value="UniProtKB-KW"/>
</dbReference>
<evidence type="ECO:0000256" key="5">
    <source>
        <dbReference type="ARBA" id="ARBA00023002"/>
    </source>
</evidence>
<dbReference type="PANTHER" id="PTHR43779:SF2">
    <property type="entry name" value="ALPHA-KETOGLUTARATE-DEPENDENT XANTHINE DIOXYGENASE XAN1"/>
    <property type="match status" value="1"/>
</dbReference>
<dbReference type="OrthoDB" id="7209371at2"/>
<evidence type="ECO:0000256" key="3">
    <source>
        <dbReference type="ARBA" id="ARBA00022723"/>
    </source>
</evidence>
<dbReference type="RefSeq" id="WP_039278525.1">
    <property type="nucleotide sequence ID" value="NZ_JTDI01000001.1"/>
</dbReference>
<evidence type="ECO:0000256" key="1">
    <source>
        <dbReference type="ARBA" id="ARBA00001954"/>
    </source>
</evidence>
<dbReference type="STRING" id="1348853.LK12_01685"/>
<organism evidence="8 9">
    <name type="scientific">Novosphingobium malaysiense</name>
    <dbReference type="NCBI Taxonomy" id="1348853"/>
    <lineage>
        <taxon>Bacteria</taxon>
        <taxon>Pseudomonadati</taxon>
        <taxon>Pseudomonadota</taxon>
        <taxon>Alphaproteobacteria</taxon>
        <taxon>Sphingomonadales</taxon>
        <taxon>Sphingomonadaceae</taxon>
        <taxon>Novosphingobium</taxon>
    </lineage>
</organism>
<protein>
    <recommendedName>
        <fullName evidence="7">TauD/TfdA-like domain-containing protein</fullName>
    </recommendedName>
</protein>
<keyword evidence="4" id="KW-0223">Dioxygenase</keyword>
<dbReference type="Gene3D" id="3.60.130.10">
    <property type="entry name" value="Clavaminate synthase-like"/>
    <property type="match status" value="1"/>
</dbReference>
<sequence length="276" mass="30444">MKFRPLHCDFGVEVLDFDTRSGGTGAEISALRSAWEEHGLLLFRGGGALSPERQLEIAAWFGPPPPVDNTGKGDFVTVLHNDDAAGSVALPFHSDLTYTDHPIRGICLHAIALPQGPTSTTFVSGAAGWRSLTDDLKALVSGTTLRHKLDMFASGYDWPVFIAEHPTVLPHPRTGRPVLFVTEYHADRILELDEEQSRRVLDRLFAHLYAHSARYEHVWQLHDLLMIDNIALQHARTAQADPIAGERALQRVALAEATLDELVERARAQEQARAGA</sequence>
<dbReference type="InterPro" id="IPR003819">
    <property type="entry name" value="TauD/TfdA-like"/>
</dbReference>